<dbReference type="EMBL" id="UAQE01000001">
    <property type="protein sequence ID" value="SPT96475.1"/>
    <property type="molecule type" value="Genomic_DNA"/>
</dbReference>
<dbReference type="InterPro" id="IPR014969">
    <property type="entry name" value="DNA_S_DndE"/>
</dbReference>
<dbReference type="Proteomes" id="UP000251431">
    <property type="component" value="Unassembled WGS sequence"/>
</dbReference>
<protein>
    <submittedName>
        <fullName evidence="1">DNA sulfur modification protein DndE</fullName>
    </submittedName>
</protein>
<evidence type="ECO:0000313" key="1">
    <source>
        <dbReference type="EMBL" id="SPT96475.1"/>
    </source>
</evidence>
<evidence type="ECO:0000313" key="2">
    <source>
        <dbReference type="Proteomes" id="UP000251431"/>
    </source>
</evidence>
<sequence>MNFRLKTSKETGEILKSLQNSTGLTWNVLSRIAVAYSLKDPSQPPAVPDTAGVEIHRNTMTGDYDYVYKALIRQHAKQHVPEEEYFPDLFNRHVERGIRMLEGEYKLFGNYDKLLSNLLKLGN</sequence>
<dbReference type="REBASE" id="431671">
    <property type="entry name" value="M.Lsp7582DndEP"/>
</dbReference>
<dbReference type="NCBIfam" id="TIGR03184">
    <property type="entry name" value="DNA_S_dndE"/>
    <property type="match status" value="1"/>
</dbReference>
<dbReference type="AlphaFoldDB" id="A0A2X0XBQ5"/>
<dbReference type="InterPro" id="IPR038472">
    <property type="entry name" value="DndE_sf"/>
</dbReference>
<reference evidence="1 2" key="1">
    <citation type="submission" date="2018-06" db="EMBL/GenBank/DDBJ databases">
        <authorList>
            <consortium name="Pathogen Informatics"/>
            <person name="Doyle S."/>
        </authorList>
    </citation>
    <scope>NUCLEOTIDE SEQUENCE [LARGE SCALE GENOMIC DNA]</scope>
    <source>
        <strain evidence="1 2">NCTC7582</strain>
    </source>
</reference>
<dbReference type="Pfam" id="PF08870">
    <property type="entry name" value="DndE"/>
    <property type="match status" value="1"/>
</dbReference>
<proteinExistence type="predicted"/>
<accession>A0A2X0XBQ5</accession>
<gene>
    <name evidence="1" type="ORF">NCTC7582_00537</name>
</gene>
<dbReference type="RefSeq" id="WP_112116582.1">
    <property type="nucleotide sequence ID" value="NZ_UAQE01000001.1"/>
</dbReference>
<name>A0A2X0XBQ5_9BACI</name>
<dbReference type="Gene3D" id="1.10.1220.160">
    <property type="entry name" value="DNA sulphur modification protein DndE"/>
    <property type="match status" value="1"/>
</dbReference>
<organism evidence="1 2">
    <name type="scientific">Lysinibacillus capsici</name>
    <dbReference type="NCBI Taxonomy" id="2115968"/>
    <lineage>
        <taxon>Bacteria</taxon>
        <taxon>Bacillati</taxon>
        <taxon>Bacillota</taxon>
        <taxon>Bacilli</taxon>
        <taxon>Bacillales</taxon>
        <taxon>Bacillaceae</taxon>
        <taxon>Lysinibacillus</taxon>
    </lineage>
</organism>